<dbReference type="InterPro" id="IPR052543">
    <property type="entry name" value="HTH_Metal-responsive_Reg"/>
</dbReference>
<dbReference type="Gene3D" id="1.10.10.10">
    <property type="entry name" value="Winged helix-like DNA-binding domain superfamily/Winged helix DNA-binding domain"/>
    <property type="match status" value="1"/>
</dbReference>
<evidence type="ECO:0000256" key="1">
    <source>
        <dbReference type="SAM" id="MobiDB-lite"/>
    </source>
</evidence>
<keyword evidence="4" id="KW-1185">Reference proteome</keyword>
<dbReference type="EMBL" id="BAAAYX010000027">
    <property type="protein sequence ID" value="GAA3718746.1"/>
    <property type="molecule type" value="Genomic_DNA"/>
</dbReference>
<evidence type="ECO:0000313" key="3">
    <source>
        <dbReference type="EMBL" id="GAA3718746.1"/>
    </source>
</evidence>
<evidence type="ECO:0000313" key="4">
    <source>
        <dbReference type="Proteomes" id="UP001500051"/>
    </source>
</evidence>
<accession>A0ABP7EG17</accession>
<organism evidence="3 4">
    <name type="scientific">Microlunatus aurantiacus</name>
    <dbReference type="NCBI Taxonomy" id="446786"/>
    <lineage>
        <taxon>Bacteria</taxon>
        <taxon>Bacillati</taxon>
        <taxon>Actinomycetota</taxon>
        <taxon>Actinomycetes</taxon>
        <taxon>Propionibacteriales</taxon>
        <taxon>Propionibacteriaceae</taxon>
        <taxon>Microlunatus</taxon>
    </lineage>
</organism>
<reference evidence="4" key="1">
    <citation type="journal article" date="2019" name="Int. J. Syst. Evol. Microbiol.">
        <title>The Global Catalogue of Microorganisms (GCM) 10K type strain sequencing project: providing services to taxonomists for standard genome sequencing and annotation.</title>
        <authorList>
            <consortium name="The Broad Institute Genomics Platform"/>
            <consortium name="The Broad Institute Genome Sequencing Center for Infectious Disease"/>
            <person name="Wu L."/>
            <person name="Ma J."/>
        </authorList>
    </citation>
    <scope>NUCLEOTIDE SEQUENCE [LARGE SCALE GENOMIC DNA]</scope>
    <source>
        <strain evidence="4">JCM 16548</strain>
    </source>
</reference>
<sequence length="135" mass="14063">MAPRVAVDAEALGRVGKALADPTRRRLLLRLVQGPAFPSDLADDLGLTRANVSNHLTCLRGCGLVSTEPVGRRVRYQLADPRLAGALAQLASLVLVVSDGTAPGEPCGPEDFDCVDELDEPGPDDSVVPTGVSHG</sequence>
<dbReference type="PROSITE" id="PS50987">
    <property type="entry name" value="HTH_ARSR_2"/>
    <property type="match status" value="1"/>
</dbReference>
<comment type="caution">
    <text evidence="3">The sequence shown here is derived from an EMBL/GenBank/DDBJ whole genome shotgun (WGS) entry which is preliminary data.</text>
</comment>
<dbReference type="Pfam" id="PF01022">
    <property type="entry name" value="HTH_5"/>
    <property type="match status" value="1"/>
</dbReference>
<dbReference type="RefSeq" id="WP_425562442.1">
    <property type="nucleotide sequence ID" value="NZ_BAAAYX010000027.1"/>
</dbReference>
<dbReference type="NCBIfam" id="NF033788">
    <property type="entry name" value="HTH_metalloreg"/>
    <property type="match status" value="1"/>
</dbReference>
<feature type="compositionally biased region" description="Acidic residues" evidence="1">
    <location>
        <begin position="108"/>
        <end position="123"/>
    </location>
</feature>
<dbReference type="InterPro" id="IPR011991">
    <property type="entry name" value="ArsR-like_HTH"/>
</dbReference>
<dbReference type="SMART" id="SM00418">
    <property type="entry name" value="HTH_ARSR"/>
    <property type="match status" value="1"/>
</dbReference>
<dbReference type="InterPro" id="IPR036388">
    <property type="entry name" value="WH-like_DNA-bd_sf"/>
</dbReference>
<protein>
    <recommendedName>
        <fullName evidence="2">HTH arsR-type domain-containing protein</fullName>
    </recommendedName>
</protein>
<dbReference type="InterPro" id="IPR001845">
    <property type="entry name" value="HTH_ArsR_DNA-bd_dom"/>
</dbReference>
<dbReference type="SUPFAM" id="SSF46785">
    <property type="entry name" value="Winged helix' DNA-binding domain"/>
    <property type="match status" value="1"/>
</dbReference>
<dbReference type="PRINTS" id="PR00778">
    <property type="entry name" value="HTHARSR"/>
</dbReference>
<evidence type="ECO:0000259" key="2">
    <source>
        <dbReference type="PROSITE" id="PS50987"/>
    </source>
</evidence>
<feature type="region of interest" description="Disordered" evidence="1">
    <location>
        <begin position="104"/>
        <end position="135"/>
    </location>
</feature>
<dbReference type="PANTHER" id="PTHR39168:SF2">
    <property type="entry name" value="HTH-TYPE TRANSCRIPTIONAL REGULATOR CMTR"/>
    <property type="match status" value="1"/>
</dbReference>
<dbReference type="Proteomes" id="UP001500051">
    <property type="component" value="Unassembled WGS sequence"/>
</dbReference>
<dbReference type="PANTHER" id="PTHR39168">
    <property type="entry name" value="TRANSCRIPTIONAL REGULATOR-RELATED"/>
    <property type="match status" value="1"/>
</dbReference>
<dbReference type="CDD" id="cd00090">
    <property type="entry name" value="HTH_ARSR"/>
    <property type="match status" value="1"/>
</dbReference>
<gene>
    <name evidence="3" type="ORF">GCM10022204_43570</name>
</gene>
<dbReference type="InterPro" id="IPR036390">
    <property type="entry name" value="WH_DNA-bd_sf"/>
</dbReference>
<proteinExistence type="predicted"/>
<name>A0ABP7EG17_9ACTN</name>
<feature type="domain" description="HTH arsR-type" evidence="2">
    <location>
        <begin position="4"/>
        <end position="98"/>
    </location>
</feature>